<organism evidence="2 3">
    <name type="scientific">Candidatus Dechloromonas phosphorivorans</name>
    <dbReference type="NCBI Taxonomy" id="2899244"/>
    <lineage>
        <taxon>Bacteria</taxon>
        <taxon>Pseudomonadati</taxon>
        <taxon>Pseudomonadota</taxon>
        <taxon>Betaproteobacteria</taxon>
        <taxon>Rhodocyclales</taxon>
        <taxon>Azonexaceae</taxon>
        <taxon>Dechloromonas</taxon>
    </lineage>
</organism>
<sequence length="71" mass="8005">MERYLSREDAALYLTEQRGLTVSKNTLQKWVTTGGGPEYQRFGKRAVYLESCLDAWAERKLSAPRCSSSGS</sequence>
<dbReference type="SUPFAM" id="SSF46955">
    <property type="entry name" value="Putative DNA-binding domain"/>
    <property type="match status" value="1"/>
</dbReference>
<reference evidence="2" key="1">
    <citation type="submission" date="2020-10" db="EMBL/GenBank/DDBJ databases">
        <title>Connecting structure to function with the recovery of over 1000 high-quality activated sludge metagenome-assembled genomes encoding full-length rRNA genes using long-read sequencing.</title>
        <authorList>
            <person name="Singleton C.M."/>
            <person name="Petriglieri F."/>
            <person name="Kristensen J.M."/>
            <person name="Kirkegaard R.H."/>
            <person name="Michaelsen T.Y."/>
            <person name="Andersen M.H."/>
            <person name="Karst S.M."/>
            <person name="Dueholm M.S."/>
            <person name="Nielsen P.H."/>
            <person name="Albertsen M."/>
        </authorList>
    </citation>
    <scope>NUCLEOTIDE SEQUENCE</scope>
    <source>
        <strain evidence="2">OdNE_18-Q3-R46-58_BAT3C.305</strain>
    </source>
</reference>
<accession>A0A9D7LQF0</accession>
<evidence type="ECO:0000259" key="1">
    <source>
        <dbReference type="Pfam" id="PF12728"/>
    </source>
</evidence>
<dbReference type="Pfam" id="PF12728">
    <property type="entry name" value="HTH_17"/>
    <property type="match status" value="1"/>
</dbReference>
<name>A0A9D7LQF0_9RHOO</name>
<protein>
    <submittedName>
        <fullName evidence="2">Helix-turn-helix domain-containing protein</fullName>
    </submittedName>
</protein>
<dbReference type="AlphaFoldDB" id="A0A9D7LQF0"/>
<comment type="caution">
    <text evidence="2">The sequence shown here is derived from an EMBL/GenBank/DDBJ whole genome shotgun (WGS) entry which is preliminary data.</text>
</comment>
<dbReference type="Proteomes" id="UP000808146">
    <property type="component" value="Unassembled WGS sequence"/>
</dbReference>
<proteinExistence type="predicted"/>
<dbReference type="EMBL" id="JADKBR010000011">
    <property type="protein sequence ID" value="MBK8890579.1"/>
    <property type="molecule type" value="Genomic_DNA"/>
</dbReference>
<dbReference type="InterPro" id="IPR041657">
    <property type="entry name" value="HTH_17"/>
</dbReference>
<feature type="domain" description="Helix-turn-helix" evidence="1">
    <location>
        <begin position="20"/>
        <end position="60"/>
    </location>
</feature>
<evidence type="ECO:0000313" key="3">
    <source>
        <dbReference type="Proteomes" id="UP000808146"/>
    </source>
</evidence>
<dbReference type="InterPro" id="IPR009061">
    <property type="entry name" value="DNA-bd_dom_put_sf"/>
</dbReference>
<evidence type="ECO:0000313" key="2">
    <source>
        <dbReference type="EMBL" id="MBK8890579.1"/>
    </source>
</evidence>
<gene>
    <name evidence="2" type="ORF">IPN75_09360</name>
</gene>